<reference evidence="1" key="1">
    <citation type="submission" date="2019-02" db="EMBL/GenBank/DDBJ databases">
        <authorList>
            <person name="Gruber-Vodicka R. H."/>
            <person name="Seah K. B. B."/>
        </authorList>
    </citation>
    <scope>NUCLEOTIDE SEQUENCE</scope>
    <source>
        <strain evidence="1">BECK_BY1</strain>
        <strain evidence="3">BECK_BY2</strain>
        <strain evidence="2">BECK_BY3</strain>
    </source>
</reference>
<organism evidence="1">
    <name type="scientific">Candidatus Kentrum sp. TUN</name>
    <dbReference type="NCBI Taxonomy" id="2126343"/>
    <lineage>
        <taxon>Bacteria</taxon>
        <taxon>Pseudomonadati</taxon>
        <taxon>Pseudomonadota</taxon>
        <taxon>Gammaproteobacteria</taxon>
        <taxon>Candidatus Kentrum</taxon>
    </lineage>
</organism>
<proteinExistence type="predicted"/>
<dbReference type="EMBL" id="CAADFX010000028">
    <property type="protein sequence ID" value="VFK55159.1"/>
    <property type="molecule type" value="Genomic_DNA"/>
</dbReference>
<name>A0A450ZMX9_9GAMM</name>
<dbReference type="AlphaFoldDB" id="A0A450ZMX9"/>
<accession>A0A450ZMX9</accession>
<dbReference type="EMBL" id="CAADFV010000111">
    <property type="protein sequence ID" value="VFK65645.1"/>
    <property type="molecule type" value="Genomic_DNA"/>
</dbReference>
<evidence type="ECO:0000313" key="3">
    <source>
        <dbReference type="EMBL" id="VFK65645.1"/>
    </source>
</evidence>
<protein>
    <submittedName>
        <fullName evidence="1">Uncharacterized protein</fullName>
    </submittedName>
</protein>
<evidence type="ECO:0000313" key="2">
    <source>
        <dbReference type="EMBL" id="VFK56742.1"/>
    </source>
</evidence>
<gene>
    <name evidence="1" type="ORF">BECKTUN1418D_GA0071000_10282</name>
    <name evidence="3" type="ORF">BECKTUN1418E_GA0071001_11111</name>
    <name evidence="2" type="ORF">BECKTUN1418F_GA0071002_109417</name>
</gene>
<evidence type="ECO:0000313" key="1">
    <source>
        <dbReference type="EMBL" id="VFK55159.1"/>
    </source>
</evidence>
<sequence>MYEHGDLFAAHQFRMNVKSTPSYRVLNDNISHSSACEHIFINSVRKHSNARS</sequence>
<dbReference type="EMBL" id="CAADFY010000094">
    <property type="protein sequence ID" value="VFK56742.1"/>
    <property type="molecule type" value="Genomic_DNA"/>
</dbReference>